<evidence type="ECO:0000256" key="5">
    <source>
        <dbReference type="ARBA" id="ARBA00022989"/>
    </source>
</evidence>
<dbReference type="GO" id="GO:0005886">
    <property type="term" value="C:plasma membrane"/>
    <property type="evidence" value="ECO:0007669"/>
    <property type="project" value="UniProtKB-SubCell"/>
</dbReference>
<evidence type="ECO:0000313" key="10">
    <source>
        <dbReference type="EMBL" id="QOV92237.1"/>
    </source>
</evidence>
<sequence>MSSRPPDVAVPDPASSSASPSAVAAAGGSSGPGAAPAAKGPPARVPLFSAEAWSPLKVELFRSLYIATSIAQIGTWMREAAGPWLMKVLTDGWQDKPAMVARVLVFSNLPIMLLSVFAGGLADVLDRRRLLIVTQLWMLVVSVVLGVMTLFGMITPGLLLALTFLLGVGTAASGPALQAVLPELVPPKEMALAINLNSVALNVARAIGPALFILVVSVPGLTGKYGVGTSFILSGMTFVGSVWVLFKWKRAPQRAAVHGESFLGAIRAGFNYTVYSRANRAILFRVLAFIVPAVVMWSQVPIIATEQLHLRGEQSYALLFAFVGLGAILGVLLMPGLHKRFKIDPVVNTCTLIFAMGLIALSFVHSIWLAAPIMLLMGVNWVIIPTNFNTATQKSVPPWVKGRAISFYLTVLFGSFALGGAIWGRVTTSADIATSLQIGGGVMALMLLLAPRFPLTLNEGLDLSPAFGKDAPVVPFADGTPPPSGAVNVVVNYQIDPAREADFRTAMVQLASQRKRNGARAWKLVAGNVPGQFKEHFGFASRKEFDRQPGRLVKADLALQAKASAFHTGGEPVRPTVEA</sequence>
<protein>
    <submittedName>
        <fullName evidence="10">MFS transporter</fullName>
    </submittedName>
</protein>
<evidence type="ECO:0000256" key="3">
    <source>
        <dbReference type="ARBA" id="ARBA00022475"/>
    </source>
</evidence>
<dbReference type="RefSeq" id="WP_206295569.1">
    <property type="nucleotide sequence ID" value="NZ_CP063458.1"/>
</dbReference>
<dbReference type="GO" id="GO:0022857">
    <property type="term" value="F:transmembrane transporter activity"/>
    <property type="evidence" value="ECO:0007669"/>
    <property type="project" value="InterPro"/>
</dbReference>
<dbReference type="PROSITE" id="PS50850">
    <property type="entry name" value="MFS"/>
    <property type="match status" value="1"/>
</dbReference>
<evidence type="ECO:0000256" key="2">
    <source>
        <dbReference type="ARBA" id="ARBA00022448"/>
    </source>
</evidence>
<dbReference type="SUPFAM" id="SSF103473">
    <property type="entry name" value="MFS general substrate transporter"/>
    <property type="match status" value="1"/>
</dbReference>
<keyword evidence="4 8" id="KW-0812">Transmembrane</keyword>
<organism evidence="10 11">
    <name type="scientific">Humisphaera borealis</name>
    <dbReference type="NCBI Taxonomy" id="2807512"/>
    <lineage>
        <taxon>Bacteria</taxon>
        <taxon>Pseudomonadati</taxon>
        <taxon>Planctomycetota</taxon>
        <taxon>Phycisphaerae</taxon>
        <taxon>Tepidisphaerales</taxon>
        <taxon>Tepidisphaeraceae</taxon>
        <taxon>Humisphaera</taxon>
    </lineage>
</organism>
<evidence type="ECO:0000256" key="1">
    <source>
        <dbReference type="ARBA" id="ARBA00004651"/>
    </source>
</evidence>
<dbReference type="CDD" id="cd06173">
    <property type="entry name" value="MFS_MefA_like"/>
    <property type="match status" value="1"/>
</dbReference>
<keyword evidence="5 8" id="KW-1133">Transmembrane helix</keyword>
<evidence type="ECO:0000259" key="9">
    <source>
        <dbReference type="PROSITE" id="PS50850"/>
    </source>
</evidence>
<comment type="subcellular location">
    <subcellularLocation>
        <location evidence="1">Cell membrane</location>
        <topology evidence="1">Multi-pass membrane protein</topology>
    </subcellularLocation>
</comment>
<dbReference type="AlphaFoldDB" id="A0A7M2X381"/>
<proteinExistence type="predicted"/>
<keyword evidence="11" id="KW-1185">Reference proteome</keyword>
<feature type="transmembrane region" description="Helical" evidence="8">
    <location>
        <begin position="158"/>
        <end position="181"/>
    </location>
</feature>
<dbReference type="InterPro" id="IPR010290">
    <property type="entry name" value="TM_effector"/>
</dbReference>
<dbReference type="Proteomes" id="UP000593765">
    <property type="component" value="Chromosome"/>
</dbReference>
<accession>A0A7M2X381</accession>
<feature type="transmembrane region" description="Helical" evidence="8">
    <location>
        <begin position="432"/>
        <end position="450"/>
    </location>
</feature>
<keyword evidence="3" id="KW-1003">Cell membrane</keyword>
<dbReference type="EMBL" id="CP063458">
    <property type="protein sequence ID" value="QOV92237.1"/>
    <property type="molecule type" value="Genomic_DNA"/>
</dbReference>
<feature type="domain" description="Major facilitator superfamily (MFS) profile" evidence="9">
    <location>
        <begin position="60"/>
        <end position="458"/>
    </location>
</feature>
<feature type="transmembrane region" description="Helical" evidence="8">
    <location>
        <begin position="345"/>
        <end position="361"/>
    </location>
</feature>
<feature type="transmembrane region" description="Helical" evidence="8">
    <location>
        <begin position="99"/>
        <end position="118"/>
    </location>
</feature>
<evidence type="ECO:0000313" key="11">
    <source>
        <dbReference type="Proteomes" id="UP000593765"/>
    </source>
</evidence>
<dbReference type="PANTHER" id="PTHR23513:SF11">
    <property type="entry name" value="STAPHYLOFERRIN A TRANSPORTER"/>
    <property type="match status" value="1"/>
</dbReference>
<dbReference type="InterPro" id="IPR036259">
    <property type="entry name" value="MFS_trans_sf"/>
</dbReference>
<feature type="transmembrane region" description="Helical" evidence="8">
    <location>
        <begin position="316"/>
        <end position="333"/>
    </location>
</feature>
<reference evidence="10 11" key="1">
    <citation type="submission" date="2020-10" db="EMBL/GenBank/DDBJ databases">
        <title>Wide distribution of Phycisphaera-like planctomycetes from WD2101 soil group in peatlands and genome analysis of the first cultivated representative.</title>
        <authorList>
            <person name="Dedysh S.N."/>
            <person name="Beletsky A.V."/>
            <person name="Ivanova A."/>
            <person name="Kulichevskaya I.S."/>
            <person name="Suzina N.E."/>
            <person name="Philippov D.A."/>
            <person name="Rakitin A.L."/>
            <person name="Mardanov A.V."/>
            <person name="Ravin N.V."/>
        </authorList>
    </citation>
    <scope>NUCLEOTIDE SEQUENCE [LARGE SCALE GENOMIC DNA]</scope>
    <source>
        <strain evidence="10 11">M1803</strain>
    </source>
</reference>
<dbReference type="KEGG" id="hbs:IPV69_13120"/>
<dbReference type="Gene3D" id="1.20.1250.20">
    <property type="entry name" value="MFS general substrate transporter like domains"/>
    <property type="match status" value="1"/>
</dbReference>
<keyword evidence="6 8" id="KW-0472">Membrane</keyword>
<keyword evidence="2" id="KW-0813">Transport</keyword>
<dbReference type="InterPro" id="IPR020846">
    <property type="entry name" value="MFS_dom"/>
</dbReference>
<evidence type="ECO:0000256" key="7">
    <source>
        <dbReference type="SAM" id="MobiDB-lite"/>
    </source>
</evidence>
<feature type="transmembrane region" description="Helical" evidence="8">
    <location>
        <begin position="282"/>
        <end position="304"/>
    </location>
</feature>
<feature type="region of interest" description="Disordered" evidence="7">
    <location>
        <begin position="1"/>
        <end position="38"/>
    </location>
</feature>
<evidence type="ECO:0000256" key="4">
    <source>
        <dbReference type="ARBA" id="ARBA00022692"/>
    </source>
</evidence>
<name>A0A7M2X381_9BACT</name>
<evidence type="ECO:0000256" key="6">
    <source>
        <dbReference type="ARBA" id="ARBA00023136"/>
    </source>
</evidence>
<dbReference type="Pfam" id="PF05977">
    <property type="entry name" value="MFS_3"/>
    <property type="match status" value="1"/>
</dbReference>
<dbReference type="PANTHER" id="PTHR23513">
    <property type="entry name" value="INTEGRAL MEMBRANE EFFLUX PROTEIN-RELATED"/>
    <property type="match status" value="1"/>
</dbReference>
<feature type="transmembrane region" description="Helical" evidence="8">
    <location>
        <begin position="193"/>
        <end position="219"/>
    </location>
</feature>
<evidence type="ECO:0000256" key="8">
    <source>
        <dbReference type="SAM" id="Phobius"/>
    </source>
</evidence>
<feature type="transmembrane region" description="Helical" evidence="8">
    <location>
        <begin position="405"/>
        <end position="426"/>
    </location>
</feature>
<gene>
    <name evidence="10" type="ORF">IPV69_13120</name>
</gene>
<feature type="transmembrane region" description="Helical" evidence="8">
    <location>
        <begin position="225"/>
        <end position="246"/>
    </location>
</feature>
<feature type="transmembrane region" description="Helical" evidence="8">
    <location>
        <begin position="130"/>
        <end position="152"/>
    </location>
</feature>